<proteinExistence type="predicted"/>
<dbReference type="EMBL" id="BARU01011646">
    <property type="protein sequence ID" value="GAH32148.1"/>
    <property type="molecule type" value="Genomic_DNA"/>
</dbReference>
<accession>X1GGK0</accession>
<name>X1GGK0_9ZZZZ</name>
<evidence type="ECO:0000313" key="1">
    <source>
        <dbReference type="EMBL" id="GAH32148.1"/>
    </source>
</evidence>
<dbReference type="AlphaFoldDB" id="X1GGK0"/>
<protein>
    <submittedName>
        <fullName evidence="1">Uncharacterized protein</fullName>
    </submittedName>
</protein>
<sequence>VCVPPRKVEYATKPYFWGQTWGVFYCQCGTWGNQIGVTANKRIIGFDGIGAVVYRDGAETVDIFFQDAGYLLMNGLLNEAGDTLNGDQLAMLTISP</sequence>
<feature type="non-terminal residue" evidence="1">
    <location>
        <position position="1"/>
    </location>
</feature>
<comment type="caution">
    <text evidence="1">The sequence shown here is derived from an EMBL/GenBank/DDBJ whole genome shotgun (WGS) entry which is preliminary data.</text>
</comment>
<gene>
    <name evidence="1" type="ORF">S03H2_21794</name>
</gene>
<reference evidence="1" key="1">
    <citation type="journal article" date="2014" name="Front. Microbiol.">
        <title>High frequency of phylogenetically diverse reductive dehalogenase-homologous genes in deep subseafloor sedimentary metagenomes.</title>
        <authorList>
            <person name="Kawai M."/>
            <person name="Futagami T."/>
            <person name="Toyoda A."/>
            <person name="Takaki Y."/>
            <person name="Nishi S."/>
            <person name="Hori S."/>
            <person name="Arai W."/>
            <person name="Tsubouchi T."/>
            <person name="Morono Y."/>
            <person name="Uchiyama I."/>
            <person name="Ito T."/>
            <person name="Fujiyama A."/>
            <person name="Inagaki F."/>
            <person name="Takami H."/>
        </authorList>
    </citation>
    <scope>NUCLEOTIDE SEQUENCE</scope>
    <source>
        <strain evidence="1">Expedition CK06-06</strain>
    </source>
</reference>
<organism evidence="1">
    <name type="scientific">marine sediment metagenome</name>
    <dbReference type="NCBI Taxonomy" id="412755"/>
    <lineage>
        <taxon>unclassified sequences</taxon>
        <taxon>metagenomes</taxon>
        <taxon>ecological metagenomes</taxon>
    </lineage>
</organism>